<dbReference type="EMBL" id="BAGZ01000017">
    <property type="protein sequence ID" value="GAB78880.1"/>
    <property type="molecule type" value="Genomic_DNA"/>
</dbReference>
<evidence type="ECO:0000313" key="3">
    <source>
        <dbReference type="EMBL" id="GAB78880.1"/>
    </source>
</evidence>
<sequence length="155" mass="16844">MVASVLLAATLTGCGLRIPTDPEGTLDLIRARQTLRVGISHHPPRITATPPAPPTGPEIDLVHRYADHLGARITWTVDTEAALVEGLHHGRIDLVAAGLDTTSPWATEIGMTRAYQQEQTPDGTTRRYVMAVPAGENALLSDLERWLDQAVQENR</sequence>
<dbReference type="InterPro" id="IPR001638">
    <property type="entry name" value="Solute-binding_3/MltF_N"/>
</dbReference>
<evidence type="ECO:0000259" key="2">
    <source>
        <dbReference type="Pfam" id="PF00497"/>
    </source>
</evidence>
<feature type="domain" description="Solute-binding protein family 3/N-terminal" evidence="2">
    <location>
        <begin position="35"/>
        <end position="153"/>
    </location>
</feature>
<dbReference type="PANTHER" id="PTHR35936:SF32">
    <property type="entry name" value="MEMBRANE-BOUND LYTIC MUREIN TRANSGLYCOSYLASE F"/>
    <property type="match status" value="1"/>
</dbReference>
<dbReference type="eggNOG" id="COG0834">
    <property type="taxonomic scope" value="Bacteria"/>
</dbReference>
<gene>
    <name evidence="3" type="ORF">AUCHE_17_00920</name>
</gene>
<keyword evidence="1" id="KW-0732">Signal</keyword>
<evidence type="ECO:0000256" key="1">
    <source>
        <dbReference type="ARBA" id="ARBA00022729"/>
    </source>
</evidence>
<dbReference type="PANTHER" id="PTHR35936">
    <property type="entry name" value="MEMBRANE-BOUND LYTIC MUREIN TRANSGLYCOSYLASE F"/>
    <property type="match status" value="1"/>
</dbReference>
<protein>
    <recommendedName>
        <fullName evidence="2">Solute-binding protein family 3/N-terminal domain-containing protein</fullName>
    </recommendedName>
</protein>
<proteinExistence type="predicted"/>
<accession>K6VU59</accession>
<dbReference type="SUPFAM" id="SSF53850">
    <property type="entry name" value="Periplasmic binding protein-like II"/>
    <property type="match status" value="1"/>
</dbReference>
<organism evidence="3 4">
    <name type="scientific">Austwickia chelonae NBRC 105200</name>
    <dbReference type="NCBI Taxonomy" id="1184607"/>
    <lineage>
        <taxon>Bacteria</taxon>
        <taxon>Bacillati</taxon>
        <taxon>Actinomycetota</taxon>
        <taxon>Actinomycetes</taxon>
        <taxon>Micrococcales</taxon>
        <taxon>Dermatophilaceae</taxon>
        <taxon>Austwickia</taxon>
    </lineage>
</organism>
<dbReference type="Pfam" id="PF00497">
    <property type="entry name" value="SBP_bac_3"/>
    <property type="match status" value="1"/>
</dbReference>
<comment type="caution">
    <text evidence="3">The sequence shown here is derived from an EMBL/GenBank/DDBJ whole genome shotgun (WGS) entry which is preliminary data.</text>
</comment>
<dbReference type="Proteomes" id="UP000008495">
    <property type="component" value="Unassembled WGS sequence"/>
</dbReference>
<reference evidence="3 4" key="1">
    <citation type="submission" date="2012-08" db="EMBL/GenBank/DDBJ databases">
        <title>Whole genome shotgun sequence of Austwickia chelonae NBRC 105200.</title>
        <authorList>
            <person name="Yoshida I."/>
            <person name="Hosoyama A."/>
            <person name="Tsuchikane K."/>
            <person name="Katsumata H."/>
            <person name="Ando Y."/>
            <person name="Ohji S."/>
            <person name="Hamada M."/>
            <person name="Tamura T."/>
            <person name="Yamazoe A."/>
            <person name="Yamazaki S."/>
            <person name="Fujita N."/>
        </authorList>
    </citation>
    <scope>NUCLEOTIDE SEQUENCE [LARGE SCALE GENOMIC DNA]</scope>
    <source>
        <strain evidence="3 4">NBRC 105200</strain>
    </source>
</reference>
<dbReference type="Gene3D" id="3.40.190.10">
    <property type="entry name" value="Periplasmic binding protein-like II"/>
    <property type="match status" value="1"/>
</dbReference>
<dbReference type="STRING" id="100225.SAMN05421595_0091"/>
<evidence type="ECO:0000313" key="4">
    <source>
        <dbReference type="Proteomes" id="UP000008495"/>
    </source>
</evidence>
<keyword evidence="4" id="KW-1185">Reference proteome</keyword>
<name>K6VU59_9MICO</name>
<dbReference type="AlphaFoldDB" id="K6VU59"/>